<dbReference type="InterPro" id="IPR050167">
    <property type="entry name" value="Ser_Thr_protein_kinase"/>
</dbReference>
<dbReference type="GO" id="GO:0005524">
    <property type="term" value="F:ATP binding"/>
    <property type="evidence" value="ECO:0007669"/>
    <property type="project" value="InterPro"/>
</dbReference>
<evidence type="ECO:0000259" key="1">
    <source>
        <dbReference type="PROSITE" id="PS50011"/>
    </source>
</evidence>
<dbReference type="InterPro" id="IPR001245">
    <property type="entry name" value="Ser-Thr/Tyr_kinase_cat_dom"/>
</dbReference>
<keyword evidence="2" id="KW-0808">Transferase</keyword>
<dbReference type="GO" id="GO:0007165">
    <property type="term" value="P:signal transduction"/>
    <property type="evidence" value="ECO:0007669"/>
    <property type="project" value="TreeGrafter"/>
</dbReference>
<sequence>MGSLHNNLSIIAQSGWKDRITLLHCIVSDLEIIHSRGFIHRDLHSGNILLNNLHSAYIADLGYLTSINTTKNLEKGIYGVLPYIAPEVLNGNQYTTASDVYSFGMIMWEILYGRSVSYNQKLTKLQLQFQICDGLRPFNNKKAPRSYVNLMKECWNKETEKRPSVKKLCEVLKKWQEDEDILLEFNESETTLDIVEESYMDIFSGGSKFIPYTEYTMSTELEDLTVDVN</sequence>
<dbReference type="STRING" id="44941.A0A397W2Y9"/>
<keyword evidence="3" id="KW-1185">Reference proteome</keyword>
<accession>A0A397W2Y9</accession>
<dbReference type="AlphaFoldDB" id="A0A397W2Y9"/>
<dbReference type="Proteomes" id="UP000266673">
    <property type="component" value="Unassembled WGS sequence"/>
</dbReference>
<proteinExistence type="predicted"/>
<dbReference type="InterPro" id="IPR011009">
    <property type="entry name" value="Kinase-like_dom_sf"/>
</dbReference>
<dbReference type="EMBL" id="QKWP01000164">
    <property type="protein sequence ID" value="RIB25716.1"/>
    <property type="molecule type" value="Genomic_DNA"/>
</dbReference>
<name>A0A397W2Y9_9GLOM</name>
<dbReference type="GO" id="GO:0004672">
    <property type="term" value="F:protein kinase activity"/>
    <property type="evidence" value="ECO:0007669"/>
    <property type="project" value="InterPro"/>
</dbReference>
<evidence type="ECO:0000313" key="3">
    <source>
        <dbReference type="Proteomes" id="UP000266673"/>
    </source>
</evidence>
<dbReference type="SUPFAM" id="SSF56112">
    <property type="entry name" value="Protein kinase-like (PK-like)"/>
    <property type="match status" value="1"/>
</dbReference>
<dbReference type="GO" id="GO:0005737">
    <property type="term" value="C:cytoplasm"/>
    <property type="evidence" value="ECO:0007669"/>
    <property type="project" value="TreeGrafter"/>
</dbReference>
<keyword evidence="2" id="KW-0418">Kinase</keyword>
<dbReference type="InterPro" id="IPR000719">
    <property type="entry name" value="Prot_kinase_dom"/>
</dbReference>
<dbReference type="Gene3D" id="1.10.510.10">
    <property type="entry name" value="Transferase(Phosphotransferase) domain 1"/>
    <property type="match status" value="1"/>
</dbReference>
<organism evidence="2 3">
    <name type="scientific">Gigaspora rosea</name>
    <dbReference type="NCBI Taxonomy" id="44941"/>
    <lineage>
        <taxon>Eukaryota</taxon>
        <taxon>Fungi</taxon>
        <taxon>Fungi incertae sedis</taxon>
        <taxon>Mucoromycota</taxon>
        <taxon>Glomeromycotina</taxon>
        <taxon>Glomeromycetes</taxon>
        <taxon>Diversisporales</taxon>
        <taxon>Gigasporaceae</taxon>
        <taxon>Gigaspora</taxon>
    </lineage>
</organism>
<gene>
    <name evidence="2" type="ORF">C2G38_1956013</name>
</gene>
<dbReference type="PRINTS" id="PR00109">
    <property type="entry name" value="TYRKINASE"/>
</dbReference>
<dbReference type="Pfam" id="PF07714">
    <property type="entry name" value="PK_Tyr_Ser-Thr"/>
    <property type="match status" value="1"/>
</dbReference>
<comment type="caution">
    <text evidence="2">The sequence shown here is derived from an EMBL/GenBank/DDBJ whole genome shotgun (WGS) entry which is preliminary data.</text>
</comment>
<dbReference type="PROSITE" id="PS50011">
    <property type="entry name" value="PROTEIN_KINASE_DOM"/>
    <property type="match status" value="1"/>
</dbReference>
<protein>
    <submittedName>
        <fullName evidence="2">Kinase-like domain-containing protein</fullName>
    </submittedName>
</protein>
<evidence type="ECO:0000313" key="2">
    <source>
        <dbReference type="EMBL" id="RIB25716.1"/>
    </source>
</evidence>
<dbReference type="PANTHER" id="PTHR23257">
    <property type="entry name" value="SERINE-THREONINE PROTEIN KINASE"/>
    <property type="match status" value="1"/>
</dbReference>
<dbReference type="OrthoDB" id="4062651at2759"/>
<feature type="domain" description="Protein kinase" evidence="1">
    <location>
        <begin position="1"/>
        <end position="176"/>
    </location>
</feature>
<reference evidence="2 3" key="1">
    <citation type="submission" date="2018-06" db="EMBL/GenBank/DDBJ databases">
        <title>Comparative genomics reveals the genomic features of Rhizophagus irregularis, R. cerebriforme, R. diaphanum and Gigaspora rosea, and their symbiotic lifestyle signature.</title>
        <authorList>
            <person name="Morin E."/>
            <person name="San Clemente H."/>
            <person name="Chen E.C.H."/>
            <person name="De La Providencia I."/>
            <person name="Hainaut M."/>
            <person name="Kuo A."/>
            <person name="Kohler A."/>
            <person name="Murat C."/>
            <person name="Tang N."/>
            <person name="Roy S."/>
            <person name="Loubradou J."/>
            <person name="Henrissat B."/>
            <person name="Grigoriev I.V."/>
            <person name="Corradi N."/>
            <person name="Roux C."/>
            <person name="Martin F.M."/>
        </authorList>
    </citation>
    <scope>NUCLEOTIDE SEQUENCE [LARGE SCALE GENOMIC DNA]</scope>
    <source>
        <strain evidence="2 3">DAOM 194757</strain>
    </source>
</reference>